<dbReference type="EMBL" id="RSFA01000127">
    <property type="protein sequence ID" value="RSD29527.1"/>
    <property type="molecule type" value="Genomic_DNA"/>
</dbReference>
<sequence>MYNINFFLYHNKASWSATINQLNSDVLTRHILPRINISFFDLSFSFCETEESGKIINSQGMVLGTFSISSNKGG</sequence>
<dbReference type="EMBL" id="VTXC01000023">
    <property type="protein sequence ID" value="NOH71700.1"/>
    <property type="molecule type" value="Genomic_DNA"/>
</dbReference>
<accession>A0A3R9F4A4</accession>
<reference evidence="2 3" key="1">
    <citation type="submission" date="2018-12" db="EMBL/GenBank/DDBJ databases">
        <title>Genomic taxonomy of the Vibrionaceae family.</title>
        <authorList>
            <person name="Gomez-Gil B."/>
            <person name="Enciso-Ibarra K."/>
        </authorList>
    </citation>
    <scope>NUCLEOTIDE SEQUENCE [LARGE SCALE GENOMIC DNA]</scope>
    <source>
        <strain evidence="2 3">CAIM 594</strain>
    </source>
</reference>
<dbReference type="Proteomes" id="UP000269041">
    <property type="component" value="Unassembled WGS sequence"/>
</dbReference>
<dbReference type="Proteomes" id="UP000565719">
    <property type="component" value="Unassembled WGS sequence"/>
</dbReference>
<evidence type="ECO:0000313" key="1">
    <source>
        <dbReference type="EMBL" id="NOH71700.1"/>
    </source>
</evidence>
<protein>
    <submittedName>
        <fullName evidence="2">Uncharacterized protein</fullName>
    </submittedName>
</protein>
<keyword evidence="3" id="KW-1185">Reference proteome</keyword>
<evidence type="ECO:0000313" key="4">
    <source>
        <dbReference type="Proteomes" id="UP000565719"/>
    </source>
</evidence>
<dbReference type="AlphaFoldDB" id="A0A3R9F4A4"/>
<comment type="caution">
    <text evidence="2">The sequence shown here is derived from an EMBL/GenBank/DDBJ whole genome shotgun (WGS) entry which is preliminary data.</text>
</comment>
<organism evidence="2 3">
    <name type="scientific">Vibrio pectenicida</name>
    <dbReference type="NCBI Taxonomy" id="62763"/>
    <lineage>
        <taxon>Bacteria</taxon>
        <taxon>Pseudomonadati</taxon>
        <taxon>Pseudomonadota</taxon>
        <taxon>Gammaproteobacteria</taxon>
        <taxon>Vibrionales</taxon>
        <taxon>Vibrionaceae</taxon>
        <taxon>Vibrio</taxon>
    </lineage>
</organism>
<reference evidence="1 4" key="2">
    <citation type="submission" date="2019-09" db="EMBL/GenBank/DDBJ databases">
        <title>Draft genome sequencing and comparative genomics of hatchery-associated Vibrios.</title>
        <authorList>
            <person name="Kehlet-Delgado H."/>
            <person name="Mueller R.S."/>
        </authorList>
    </citation>
    <scope>NUCLEOTIDE SEQUENCE [LARGE SCALE GENOMIC DNA]</scope>
    <source>
        <strain evidence="1 4">99-46-Y</strain>
    </source>
</reference>
<proteinExistence type="predicted"/>
<gene>
    <name evidence="2" type="ORF">EJA03_18295</name>
    <name evidence="1" type="ORF">F0225_10175</name>
</gene>
<evidence type="ECO:0000313" key="3">
    <source>
        <dbReference type="Proteomes" id="UP000269041"/>
    </source>
</evidence>
<name>A0A3R9F4A4_9VIBR</name>
<dbReference type="OrthoDB" id="5819165at2"/>
<evidence type="ECO:0000313" key="2">
    <source>
        <dbReference type="EMBL" id="RSD29527.1"/>
    </source>
</evidence>